<accession>A0A9E7AE23</accession>
<reference evidence="1" key="1">
    <citation type="submission" date="2022-03" db="EMBL/GenBank/DDBJ databases">
        <title>Complete genome analysis of the Escherichia phage vB_EcoS_SCS31.</title>
        <authorList>
            <person name="Alexyuk M.S."/>
            <person name="Bogoyavlenskiy A.P."/>
            <person name="Alexyuk P.G."/>
            <person name="Berezin V.E."/>
        </authorList>
    </citation>
    <scope>NUCLEOTIDE SEQUENCE</scope>
</reference>
<dbReference type="Proteomes" id="UP001058457">
    <property type="component" value="Segment"/>
</dbReference>
<organism evidence="1 2">
    <name type="scientific">Escherichia phage vB_EcoS_SCS31</name>
    <dbReference type="NCBI Taxonomy" id="2932865"/>
    <lineage>
        <taxon>Viruses</taxon>
        <taxon>Duplodnaviria</taxon>
        <taxon>Heunggongvirae</taxon>
        <taxon>Uroviricota</taxon>
        <taxon>Caudoviricetes</taxon>
        <taxon>Drexlerviridae</taxon>
        <taxon>Braunvirinae</taxon>
        <taxon>Guelphvirus</taxon>
        <taxon>Guelphvirus SCS31</taxon>
    </lineage>
</organism>
<protein>
    <submittedName>
        <fullName evidence="1">Uncharacterized protein</fullName>
    </submittedName>
</protein>
<name>A0A9E7AE23_9CAUD</name>
<keyword evidence="2" id="KW-1185">Reference proteome</keyword>
<evidence type="ECO:0000313" key="2">
    <source>
        <dbReference type="Proteomes" id="UP001058457"/>
    </source>
</evidence>
<proteinExistence type="predicted"/>
<evidence type="ECO:0000313" key="1">
    <source>
        <dbReference type="EMBL" id="UOX39692.1"/>
    </source>
</evidence>
<sequence>MKAVFKGYKKNGYLNFTFGKIYELSTATEAFGFLKVTDDDGFNGVIIPGDTYDFEVLIPDEFINKKSNLNITLMAKWLLRQSSTIRYCVLRTLKEMALIHHQ</sequence>
<dbReference type="EMBL" id="ON081052">
    <property type="protein sequence ID" value="UOX39692.1"/>
    <property type="molecule type" value="Genomic_DNA"/>
</dbReference>